<dbReference type="InterPro" id="IPR007318">
    <property type="entry name" value="Phopholipid_MeTrfase"/>
</dbReference>
<dbReference type="GO" id="GO:0012505">
    <property type="term" value="C:endomembrane system"/>
    <property type="evidence" value="ECO:0007669"/>
    <property type="project" value="UniProtKB-SubCell"/>
</dbReference>
<evidence type="ECO:0000256" key="4">
    <source>
        <dbReference type="ARBA" id="ARBA00023136"/>
    </source>
</evidence>
<feature type="transmembrane region" description="Helical" evidence="5">
    <location>
        <begin position="36"/>
        <end position="54"/>
    </location>
</feature>
<evidence type="ECO:0000256" key="5">
    <source>
        <dbReference type="SAM" id="Phobius"/>
    </source>
</evidence>
<sequence>MPNAENKISAFLYRYRGYILGLIAIALVITPPSDGFVGPLIAIPIYVVSAFLRVQSRRFIGEHTRGHVHAADALVTCGPYARVRHPLYISNTGFALGVAFFHLSVSLWVLVFMLVVVAFEVSLSRIEDRFLEQKFGDVWRCWARETPAIFPRLGSSCGSSCDSKHVLAQRTFWQAFFADSSTWLWLFFCNLLLILRKVAVFYV</sequence>
<feature type="transmembrane region" description="Helical" evidence="5">
    <location>
        <begin position="12"/>
        <end position="30"/>
    </location>
</feature>
<proteinExistence type="predicted"/>
<evidence type="ECO:0000313" key="6">
    <source>
        <dbReference type="EMBL" id="AIF25893.1"/>
    </source>
</evidence>
<comment type="subcellular location">
    <subcellularLocation>
        <location evidence="1">Endomembrane system</location>
        <topology evidence="1">Multi-pass membrane protein</topology>
    </subcellularLocation>
</comment>
<dbReference type="AlphaFoldDB" id="A0A0B4N0Q4"/>
<feature type="transmembrane region" description="Helical" evidence="5">
    <location>
        <begin position="183"/>
        <end position="202"/>
    </location>
</feature>
<organism evidence="6">
    <name type="scientific">uncultured bacterium Ad_010_C07</name>
    <dbReference type="NCBI Taxonomy" id="1489291"/>
    <lineage>
        <taxon>Bacteria</taxon>
        <taxon>environmental samples</taxon>
    </lineage>
</organism>
<dbReference type="Pfam" id="PF04191">
    <property type="entry name" value="PEMT"/>
    <property type="match status" value="1"/>
</dbReference>
<feature type="transmembrane region" description="Helical" evidence="5">
    <location>
        <begin position="94"/>
        <end position="119"/>
    </location>
</feature>
<dbReference type="EMBL" id="KJ631377">
    <property type="protein sequence ID" value="AIF25893.1"/>
    <property type="molecule type" value="Genomic_DNA"/>
</dbReference>
<keyword evidence="3 5" id="KW-1133">Transmembrane helix</keyword>
<evidence type="ECO:0000256" key="1">
    <source>
        <dbReference type="ARBA" id="ARBA00004127"/>
    </source>
</evidence>
<evidence type="ECO:0000256" key="2">
    <source>
        <dbReference type="ARBA" id="ARBA00022692"/>
    </source>
</evidence>
<reference evidence="6" key="1">
    <citation type="submission" date="2014-03" db="EMBL/GenBank/DDBJ databases">
        <title>A sequence of cellulolytic fosmid clone of goat rumen metagenome.</title>
        <authorList>
            <person name="Lee K.-T."/>
            <person name="Kim J.-Y."/>
            <person name="Kim Y.-J."/>
            <person name="Ahn J.-H."/>
            <person name="Park M.-N."/>
            <person name="Kim J.-H."/>
            <person name="Kim T.-H."/>
        </authorList>
    </citation>
    <scope>NUCLEOTIDE SEQUENCE</scope>
</reference>
<evidence type="ECO:0008006" key="7">
    <source>
        <dbReference type="Google" id="ProtNLM"/>
    </source>
</evidence>
<name>A0A0B4N0Q4_9BACT</name>
<protein>
    <recommendedName>
        <fullName evidence="7">Isoprenylcysteine carboxyl methyltransferase</fullName>
    </recommendedName>
</protein>
<evidence type="ECO:0000256" key="3">
    <source>
        <dbReference type="ARBA" id="ARBA00022989"/>
    </source>
</evidence>
<dbReference type="Gene3D" id="1.20.120.1630">
    <property type="match status" value="1"/>
</dbReference>
<keyword evidence="4 5" id="KW-0472">Membrane</keyword>
<accession>A0A0B4N0Q4</accession>
<keyword evidence="2 5" id="KW-0812">Transmembrane</keyword>